<dbReference type="AlphaFoldDB" id="A0A5J4NVR3"/>
<name>A0A5J4NVR3_9TREM</name>
<sequence>MFALSGKSVNKLLWQVLTQVWSVMCAVCRRRDSTILAQLSI</sequence>
<organism evidence="1 2">
    <name type="scientific">Paragonimus westermani</name>
    <dbReference type="NCBI Taxonomy" id="34504"/>
    <lineage>
        <taxon>Eukaryota</taxon>
        <taxon>Metazoa</taxon>
        <taxon>Spiralia</taxon>
        <taxon>Lophotrochozoa</taxon>
        <taxon>Platyhelminthes</taxon>
        <taxon>Trematoda</taxon>
        <taxon>Digenea</taxon>
        <taxon>Plagiorchiida</taxon>
        <taxon>Troglotremata</taxon>
        <taxon>Troglotrematidae</taxon>
        <taxon>Paragonimus</taxon>
    </lineage>
</organism>
<dbReference type="Proteomes" id="UP000324629">
    <property type="component" value="Unassembled WGS sequence"/>
</dbReference>
<evidence type="ECO:0000313" key="2">
    <source>
        <dbReference type="Proteomes" id="UP000324629"/>
    </source>
</evidence>
<proteinExistence type="predicted"/>
<protein>
    <submittedName>
        <fullName evidence="1">Uncharacterized protein</fullName>
    </submittedName>
</protein>
<comment type="caution">
    <text evidence="1">The sequence shown here is derived from an EMBL/GenBank/DDBJ whole genome shotgun (WGS) entry which is preliminary data.</text>
</comment>
<reference evidence="1 2" key="1">
    <citation type="journal article" date="2019" name="Gigascience">
        <title>Whole-genome sequence of the oriental lung fluke Paragonimus westermani.</title>
        <authorList>
            <person name="Oey H."/>
            <person name="Zakrzewski M."/>
            <person name="Narain K."/>
            <person name="Devi K.R."/>
            <person name="Agatsuma T."/>
            <person name="Nawaratna S."/>
            <person name="Gobert G.N."/>
            <person name="Jones M.K."/>
            <person name="Ragan M.A."/>
            <person name="McManus D.P."/>
            <person name="Krause L."/>
        </authorList>
    </citation>
    <scope>NUCLEOTIDE SEQUENCE [LARGE SCALE GENOMIC DNA]</scope>
    <source>
        <strain evidence="1 2">IND2009</strain>
    </source>
</reference>
<dbReference type="EMBL" id="QNGE01000679">
    <property type="protein sequence ID" value="KAA3679633.1"/>
    <property type="molecule type" value="Genomic_DNA"/>
</dbReference>
<evidence type="ECO:0000313" key="1">
    <source>
        <dbReference type="EMBL" id="KAA3679633.1"/>
    </source>
</evidence>
<accession>A0A5J4NVR3</accession>
<gene>
    <name evidence="1" type="ORF">DEA37_0012038</name>
</gene>
<keyword evidence="2" id="KW-1185">Reference proteome</keyword>